<evidence type="ECO:0000256" key="1">
    <source>
        <dbReference type="ARBA" id="ARBA00001231"/>
    </source>
</evidence>
<evidence type="ECO:0000256" key="2">
    <source>
        <dbReference type="ARBA" id="ARBA00005336"/>
    </source>
</evidence>
<evidence type="ECO:0000259" key="6">
    <source>
        <dbReference type="Pfam" id="PF00933"/>
    </source>
</evidence>
<gene>
    <name evidence="7" type="ORF">BCF46_1137</name>
</gene>
<dbReference type="EMBL" id="RCCE01000002">
    <property type="protein sequence ID" value="RLJ58995.1"/>
    <property type="molecule type" value="Genomic_DNA"/>
</dbReference>
<dbReference type="OrthoDB" id="9786661at2"/>
<evidence type="ECO:0000256" key="5">
    <source>
        <dbReference type="ARBA" id="ARBA00023295"/>
    </source>
</evidence>
<dbReference type="EC" id="3.2.1.52" evidence="3"/>
<dbReference type="Pfam" id="PF00933">
    <property type="entry name" value="Glyco_hydro_3"/>
    <property type="match status" value="1"/>
</dbReference>
<sequence>MPSGAYIFGCEGLRLSEVERRFFASVNPWGFILFARNVEDRAQLSALTSELRAAVGWNAPILIDQEGGRVQRMRAPVWREYPPALDQMAMAGKNAARAMYLRNRMIAEELFEVGIDVNCAPLADVVWPESHPVLRNRCYGSDVDTVVEMCLAAELGLLDGGVLPVLKHIPGYGRAVVDGHKELPRVDVPRDELDALDFEPFRRLTHMAMGMTAHIVFPCIDDLPATTSPKAMTMIREDIGFDNLIMTDDISMEALSGTVAERARASLDAGCDVALHCNGNMAEMQAVADACGPMTRAGRERAERALKHRKNPTDIDISALEAEFRTLVAG</sequence>
<keyword evidence="8" id="KW-1185">Reference proteome</keyword>
<keyword evidence="4" id="KW-0378">Hydrolase</keyword>
<dbReference type="SUPFAM" id="SSF51445">
    <property type="entry name" value="(Trans)glycosidases"/>
    <property type="match status" value="1"/>
</dbReference>
<dbReference type="RefSeq" id="WP_121022607.1">
    <property type="nucleotide sequence ID" value="NZ_RCCE01000002.1"/>
</dbReference>
<evidence type="ECO:0000256" key="3">
    <source>
        <dbReference type="ARBA" id="ARBA00012663"/>
    </source>
</evidence>
<accession>A0A497X0V2</accession>
<dbReference type="PANTHER" id="PTHR30480">
    <property type="entry name" value="BETA-HEXOSAMINIDASE-RELATED"/>
    <property type="match status" value="1"/>
</dbReference>
<dbReference type="InterPro" id="IPR001764">
    <property type="entry name" value="Glyco_hydro_3_N"/>
</dbReference>
<keyword evidence="5" id="KW-0326">Glycosidase</keyword>
<dbReference type="InterPro" id="IPR017853">
    <property type="entry name" value="GH"/>
</dbReference>
<comment type="catalytic activity">
    <reaction evidence="1">
        <text>Hydrolysis of terminal non-reducing N-acetyl-D-hexosamine residues in N-acetyl-beta-D-hexosaminides.</text>
        <dbReference type="EC" id="3.2.1.52"/>
    </reaction>
</comment>
<evidence type="ECO:0000313" key="8">
    <source>
        <dbReference type="Proteomes" id="UP000269157"/>
    </source>
</evidence>
<comment type="caution">
    <text evidence="7">The sequence shown here is derived from an EMBL/GenBank/DDBJ whole genome shotgun (WGS) entry which is preliminary data.</text>
</comment>
<comment type="similarity">
    <text evidence="2">Belongs to the glycosyl hydrolase 3 family.</text>
</comment>
<reference evidence="7 8" key="1">
    <citation type="submission" date="2018-10" db="EMBL/GenBank/DDBJ databases">
        <title>Genomic Encyclopedia of Archaeal and Bacterial Type Strains, Phase II (KMG-II): from individual species to whole genera.</title>
        <authorList>
            <person name="Goeker M."/>
        </authorList>
    </citation>
    <scope>NUCLEOTIDE SEQUENCE [LARGE SCALE GENOMIC DNA]</scope>
    <source>
        <strain evidence="7 8">DSM 29466</strain>
    </source>
</reference>
<protein>
    <recommendedName>
        <fullName evidence="3">beta-N-acetylhexosaminidase</fullName>
        <ecNumber evidence="3">3.2.1.52</ecNumber>
    </recommendedName>
</protein>
<proteinExistence type="inferred from homology"/>
<name>A0A497X0V2_9RHOB</name>
<dbReference type="InterPro" id="IPR036962">
    <property type="entry name" value="Glyco_hydro_3_N_sf"/>
</dbReference>
<dbReference type="GO" id="GO:0009254">
    <property type="term" value="P:peptidoglycan turnover"/>
    <property type="evidence" value="ECO:0007669"/>
    <property type="project" value="TreeGrafter"/>
</dbReference>
<evidence type="ECO:0000313" key="7">
    <source>
        <dbReference type="EMBL" id="RLJ58995.1"/>
    </source>
</evidence>
<dbReference type="PANTHER" id="PTHR30480:SF13">
    <property type="entry name" value="BETA-HEXOSAMINIDASE"/>
    <property type="match status" value="1"/>
</dbReference>
<feature type="domain" description="Glycoside hydrolase family 3 N-terminal" evidence="6">
    <location>
        <begin position="30"/>
        <end position="290"/>
    </location>
</feature>
<dbReference type="GO" id="GO:0004563">
    <property type="term" value="F:beta-N-acetylhexosaminidase activity"/>
    <property type="evidence" value="ECO:0007669"/>
    <property type="project" value="UniProtKB-EC"/>
</dbReference>
<dbReference type="InterPro" id="IPR050226">
    <property type="entry name" value="NagZ_Beta-hexosaminidase"/>
</dbReference>
<dbReference type="GO" id="GO:0005975">
    <property type="term" value="P:carbohydrate metabolic process"/>
    <property type="evidence" value="ECO:0007669"/>
    <property type="project" value="InterPro"/>
</dbReference>
<dbReference type="AlphaFoldDB" id="A0A497X0V2"/>
<organism evidence="7 8">
    <name type="scientific">Litoreibacter meonggei</name>
    <dbReference type="NCBI Taxonomy" id="1049199"/>
    <lineage>
        <taxon>Bacteria</taxon>
        <taxon>Pseudomonadati</taxon>
        <taxon>Pseudomonadota</taxon>
        <taxon>Alphaproteobacteria</taxon>
        <taxon>Rhodobacterales</taxon>
        <taxon>Roseobacteraceae</taxon>
        <taxon>Litoreibacter</taxon>
    </lineage>
</organism>
<dbReference type="Proteomes" id="UP000269157">
    <property type="component" value="Unassembled WGS sequence"/>
</dbReference>
<evidence type="ECO:0000256" key="4">
    <source>
        <dbReference type="ARBA" id="ARBA00022801"/>
    </source>
</evidence>
<dbReference type="Gene3D" id="3.20.20.300">
    <property type="entry name" value="Glycoside hydrolase, family 3, N-terminal domain"/>
    <property type="match status" value="1"/>
</dbReference>